<dbReference type="GO" id="GO:0008803">
    <property type="term" value="F:bis(5'-nucleosyl)-tetraphosphatase (symmetrical) activity"/>
    <property type="evidence" value="ECO:0007669"/>
    <property type="project" value="TreeGrafter"/>
</dbReference>
<comment type="caution">
    <text evidence="2">The sequence shown here is derived from an EMBL/GenBank/DDBJ whole genome shotgun (WGS) entry which is preliminary data.</text>
</comment>
<dbReference type="GO" id="GO:0005737">
    <property type="term" value="C:cytoplasm"/>
    <property type="evidence" value="ECO:0007669"/>
    <property type="project" value="TreeGrafter"/>
</dbReference>
<dbReference type="GO" id="GO:0110154">
    <property type="term" value="P:RNA decapping"/>
    <property type="evidence" value="ECO:0007669"/>
    <property type="project" value="TreeGrafter"/>
</dbReference>
<dbReference type="Proteomes" id="UP000033874">
    <property type="component" value="Unassembled WGS sequence"/>
</dbReference>
<dbReference type="PANTHER" id="PTHR42850">
    <property type="entry name" value="METALLOPHOSPHOESTERASE"/>
    <property type="match status" value="1"/>
</dbReference>
<dbReference type="InterPro" id="IPR004843">
    <property type="entry name" value="Calcineurin-like_PHP"/>
</dbReference>
<organism evidence="2 3">
    <name type="scientific">Sphingobium chungbukense</name>
    <dbReference type="NCBI Taxonomy" id="56193"/>
    <lineage>
        <taxon>Bacteria</taxon>
        <taxon>Pseudomonadati</taxon>
        <taxon>Pseudomonadota</taxon>
        <taxon>Alphaproteobacteria</taxon>
        <taxon>Sphingomonadales</taxon>
        <taxon>Sphingomonadaceae</taxon>
        <taxon>Sphingobium</taxon>
    </lineage>
</organism>
<gene>
    <name evidence="2" type="ORF">YP76_20525</name>
</gene>
<dbReference type="SUPFAM" id="SSF56300">
    <property type="entry name" value="Metallo-dependent phosphatases"/>
    <property type="match status" value="1"/>
</dbReference>
<evidence type="ECO:0000313" key="3">
    <source>
        <dbReference type="Proteomes" id="UP000033874"/>
    </source>
</evidence>
<protein>
    <recommendedName>
        <fullName evidence="1">Calcineurin-like phosphoesterase domain-containing protein</fullName>
    </recommendedName>
</protein>
<dbReference type="Pfam" id="PF00149">
    <property type="entry name" value="Metallophos"/>
    <property type="match status" value="1"/>
</dbReference>
<dbReference type="AlphaFoldDB" id="A0A0M3AKL0"/>
<sequence>MDVMHLARWEASRVYAVGDIHGRLDLLDAIEGMIAADIAASCTDEPLICYLGDYIDRGPHSAQVIDRLCILSRDGAKRVFLKGNHEDRMLDFLDAPATNGPSWLKFGGREALESYGIAVSVEPGDSDWTNLRDRLDGVLPDTHRDFLTSLDLGIHWQGYFLVHAGLNPERAVSDQMERDLMWIREPFLSSEEDWGFKVVHGHVITEEPVFRTNRIGIDTGAYQSGRLTCLVLEGGAQRVIQTG</sequence>
<dbReference type="InterPro" id="IPR050126">
    <property type="entry name" value="Ap4A_hydrolase"/>
</dbReference>
<proteinExistence type="predicted"/>
<reference evidence="2 3" key="1">
    <citation type="submission" date="2015-04" db="EMBL/GenBank/DDBJ databases">
        <title>Genome sequence of aromatic hydrocarbons-degrading Sphingobium chungbukense DJ77.</title>
        <authorList>
            <person name="Kim Y.-C."/>
            <person name="Chae J.-C."/>
        </authorList>
    </citation>
    <scope>NUCLEOTIDE SEQUENCE [LARGE SCALE GENOMIC DNA]</scope>
    <source>
        <strain evidence="2 3">DJ77</strain>
    </source>
</reference>
<dbReference type="GO" id="GO:0016791">
    <property type="term" value="F:phosphatase activity"/>
    <property type="evidence" value="ECO:0007669"/>
    <property type="project" value="TreeGrafter"/>
</dbReference>
<name>A0A0M3AKL0_9SPHN</name>
<dbReference type="CDD" id="cd00144">
    <property type="entry name" value="MPP_PPP_family"/>
    <property type="match status" value="1"/>
</dbReference>
<dbReference type="InterPro" id="IPR029052">
    <property type="entry name" value="Metallo-depent_PP-like"/>
</dbReference>
<feature type="domain" description="Calcineurin-like phosphoesterase" evidence="1">
    <location>
        <begin position="13"/>
        <end position="204"/>
    </location>
</feature>
<evidence type="ECO:0000313" key="2">
    <source>
        <dbReference type="EMBL" id="KKW90380.1"/>
    </source>
</evidence>
<dbReference type="Gene3D" id="3.60.21.10">
    <property type="match status" value="1"/>
</dbReference>
<dbReference type="PATRIC" id="fig|56193.3.peg.4312"/>
<dbReference type="STRING" id="56193.YP76_20525"/>
<dbReference type="PANTHER" id="PTHR42850:SF4">
    <property type="entry name" value="ZINC-DEPENDENT ENDOPOLYPHOSPHATASE"/>
    <property type="match status" value="1"/>
</dbReference>
<dbReference type="EMBL" id="LBIC01000010">
    <property type="protein sequence ID" value="KKW90380.1"/>
    <property type="molecule type" value="Genomic_DNA"/>
</dbReference>
<accession>A0A0M3AKL0</accession>
<keyword evidence="3" id="KW-1185">Reference proteome</keyword>
<evidence type="ECO:0000259" key="1">
    <source>
        <dbReference type="Pfam" id="PF00149"/>
    </source>
</evidence>